<name>X0X834_9ZZZZ</name>
<dbReference type="AlphaFoldDB" id="X0X834"/>
<evidence type="ECO:0000256" key="1">
    <source>
        <dbReference type="ARBA" id="ARBA00022670"/>
    </source>
</evidence>
<dbReference type="EMBL" id="BARS01036980">
    <property type="protein sequence ID" value="GAG21126.1"/>
    <property type="molecule type" value="Genomic_DNA"/>
</dbReference>
<evidence type="ECO:0000313" key="4">
    <source>
        <dbReference type="EMBL" id="GAG21126.1"/>
    </source>
</evidence>
<accession>X0X834</accession>
<proteinExistence type="predicted"/>
<sequence length="256" mass="26652">HFRDKASHLTGELATATAGADLFLAKMNSTAPALNIDSPTRGSAASFVADESAFTLEATVSDDDLAANVVEWFLMPDEENPLGQSVIIDGSHKLTLPSGTLPIGDHLIKATITDSDGLTSVATTTVAVASGVYGSSDTPLTIPKSTNKNLGVGESTILVADSLTVSDVNVEMTLQWGEDLHHVNTVNVFLTSPDNTRIELFLGGQSGDQGNLVGTAFDDEAVVSIGSASQPFTGRFQPVTPLSSFDGESSAGDWKL</sequence>
<feature type="non-terminal residue" evidence="4">
    <location>
        <position position="256"/>
    </location>
</feature>
<reference evidence="4" key="1">
    <citation type="journal article" date="2014" name="Front. Microbiol.">
        <title>High frequency of phylogenetically diverse reductive dehalogenase-homologous genes in deep subseafloor sedimentary metagenomes.</title>
        <authorList>
            <person name="Kawai M."/>
            <person name="Futagami T."/>
            <person name="Toyoda A."/>
            <person name="Takaki Y."/>
            <person name="Nishi S."/>
            <person name="Hori S."/>
            <person name="Arai W."/>
            <person name="Tsubouchi T."/>
            <person name="Morono Y."/>
            <person name="Uchiyama I."/>
            <person name="Ito T."/>
            <person name="Fujiyama A."/>
            <person name="Inagaki F."/>
            <person name="Takami H."/>
        </authorList>
    </citation>
    <scope>NUCLEOTIDE SEQUENCE</scope>
    <source>
        <strain evidence="4">Expedition CK06-06</strain>
    </source>
</reference>
<dbReference type="InterPro" id="IPR002884">
    <property type="entry name" value="P_dom"/>
</dbReference>
<keyword evidence="1" id="KW-0645">Protease</keyword>
<protein>
    <recommendedName>
        <fullName evidence="3">P/Homo B domain-containing protein</fullName>
    </recommendedName>
</protein>
<evidence type="ECO:0000259" key="3">
    <source>
        <dbReference type="PROSITE" id="PS51829"/>
    </source>
</evidence>
<dbReference type="PROSITE" id="PS51829">
    <property type="entry name" value="P_HOMO_B"/>
    <property type="match status" value="1"/>
</dbReference>
<dbReference type="SUPFAM" id="SSF49785">
    <property type="entry name" value="Galactose-binding domain-like"/>
    <property type="match status" value="1"/>
</dbReference>
<dbReference type="GO" id="GO:0006508">
    <property type="term" value="P:proteolysis"/>
    <property type="evidence" value="ECO:0007669"/>
    <property type="project" value="UniProtKB-KW"/>
</dbReference>
<comment type="caution">
    <text evidence="4">The sequence shown here is derived from an EMBL/GenBank/DDBJ whole genome shotgun (WGS) entry which is preliminary data.</text>
</comment>
<dbReference type="Gene3D" id="2.60.120.260">
    <property type="entry name" value="Galactose-binding domain-like"/>
    <property type="match status" value="1"/>
</dbReference>
<feature type="non-terminal residue" evidence="4">
    <location>
        <position position="1"/>
    </location>
</feature>
<feature type="domain" description="P/Homo B" evidence="3">
    <location>
        <begin position="125"/>
        <end position="256"/>
    </location>
</feature>
<evidence type="ECO:0000256" key="2">
    <source>
        <dbReference type="ARBA" id="ARBA00022801"/>
    </source>
</evidence>
<gene>
    <name evidence="4" type="ORF">S01H1_56766</name>
</gene>
<organism evidence="4">
    <name type="scientific">marine sediment metagenome</name>
    <dbReference type="NCBI Taxonomy" id="412755"/>
    <lineage>
        <taxon>unclassified sequences</taxon>
        <taxon>metagenomes</taxon>
        <taxon>ecological metagenomes</taxon>
    </lineage>
</organism>
<dbReference type="GO" id="GO:0004252">
    <property type="term" value="F:serine-type endopeptidase activity"/>
    <property type="evidence" value="ECO:0007669"/>
    <property type="project" value="InterPro"/>
</dbReference>
<keyword evidence="2" id="KW-0378">Hydrolase</keyword>
<dbReference type="InterPro" id="IPR008979">
    <property type="entry name" value="Galactose-bd-like_sf"/>
</dbReference>